<evidence type="ECO:0000256" key="3">
    <source>
        <dbReference type="ARBA" id="ARBA00023002"/>
    </source>
</evidence>
<organism evidence="9 10">
    <name type="scientific">Coccomyxa viridis</name>
    <dbReference type="NCBI Taxonomy" id="1274662"/>
    <lineage>
        <taxon>Eukaryota</taxon>
        <taxon>Viridiplantae</taxon>
        <taxon>Chlorophyta</taxon>
        <taxon>core chlorophytes</taxon>
        <taxon>Trebouxiophyceae</taxon>
        <taxon>Trebouxiophyceae incertae sedis</taxon>
        <taxon>Coccomyxaceae</taxon>
        <taxon>Coccomyxa</taxon>
    </lineage>
</organism>
<keyword evidence="8" id="KW-1133">Transmembrane helix</keyword>
<dbReference type="GO" id="GO:0010436">
    <property type="term" value="F:carotenoid dioxygenase activity"/>
    <property type="evidence" value="ECO:0007669"/>
    <property type="project" value="TreeGrafter"/>
</dbReference>
<dbReference type="Proteomes" id="UP001314263">
    <property type="component" value="Unassembled WGS sequence"/>
</dbReference>
<comment type="similarity">
    <text evidence="1">Belongs to the carotenoid oxygenase family.</text>
</comment>
<evidence type="ECO:0000313" key="9">
    <source>
        <dbReference type="EMBL" id="CAK0785635.1"/>
    </source>
</evidence>
<dbReference type="AlphaFoldDB" id="A0AAV1IGP6"/>
<reference evidence="9 10" key="1">
    <citation type="submission" date="2023-10" db="EMBL/GenBank/DDBJ databases">
        <authorList>
            <person name="Maclean D."/>
            <person name="Macfadyen A."/>
        </authorList>
    </citation>
    <scope>NUCLEOTIDE SEQUENCE [LARGE SCALE GENOMIC DNA]</scope>
</reference>
<gene>
    <name evidence="9" type="ORF">CVIRNUC_008846</name>
</gene>
<dbReference type="PANTHER" id="PTHR10543:SF89">
    <property type="entry name" value="CAROTENOID 9,10(9',10')-CLEAVAGE DIOXYGENASE 1"/>
    <property type="match status" value="1"/>
</dbReference>
<dbReference type="EMBL" id="CAUYUE010000013">
    <property type="protein sequence ID" value="CAK0785635.1"/>
    <property type="molecule type" value="Genomic_DNA"/>
</dbReference>
<dbReference type="GO" id="GO:0046872">
    <property type="term" value="F:metal ion binding"/>
    <property type="evidence" value="ECO:0007669"/>
    <property type="project" value="UniProtKB-KW"/>
</dbReference>
<comment type="caution">
    <text evidence="9">The sequence shown here is derived from an EMBL/GenBank/DDBJ whole genome shotgun (WGS) entry which is preliminary data.</text>
</comment>
<evidence type="ECO:0000256" key="5">
    <source>
        <dbReference type="ARBA" id="ARBA00039084"/>
    </source>
</evidence>
<feature type="binding site" evidence="7">
    <location>
        <position position="208"/>
    </location>
    <ligand>
        <name>Fe cation</name>
        <dbReference type="ChEBI" id="CHEBI:24875"/>
        <note>catalytic</note>
    </ligand>
</feature>
<sequence>MDLTVDGTLPSALNGAYVRNGPNPQHMPVGGHHWFDGDGMLHTVRIKKGKASYSNAYVQTSRYKQEKNARRPLSLKLGGMVGGLGVIHYIVYKLRERWGLFKTKDGTGPGNTALAFHNKQLLALVETDLPYIVRVNDNSHTETLERQTYGGNLAPRFTAHPKIDPATGTLYGFGYNLSKPELHYFAISSGGMVKEDFKVTLQQPTMQHDFAMTEDYVIFLDFPLVSNPENMKRGLPMLMFDRERSSRIGVLRKDTSSELGIRWFKLPAMYAYHVANAWQERGNNGWIRIRIFLCVYDDSFSIQSTTSSTLARMSEITIELERDECSVRSLADELRCEFPVVPDRLVGRRTRYTYAVAFEKEAGHLGQAAGLVKFDLGSPDKSVAAMLRFGSGRTGEDDGYLVLFMYNERTNSSDFVVYDARTFSNKPVAVVSLPQRVPYGFHGKHINAAQFQSQFPFDIHFLPDI</sequence>
<evidence type="ECO:0000256" key="1">
    <source>
        <dbReference type="ARBA" id="ARBA00006787"/>
    </source>
</evidence>
<keyword evidence="10" id="KW-1185">Reference proteome</keyword>
<dbReference type="GO" id="GO:0009570">
    <property type="term" value="C:chloroplast stroma"/>
    <property type="evidence" value="ECO:0007669"/>
    <property type="project" value="TreeGrafter"/>
</dbReference>
<dbReference type="Pfam" id="PF03055">
    <property type="entry name" value="RPE65"/>
    <property type="match status" value="1"/>
</dbReference>
<keyword evidence="2 7" id="KW-0479">Metal-binding</keyword>
<proteinExistence type="inferred from homology"/>
<evidence type="ECO:0000256" key="4">
    <source>
        <dbReference type="ARBA" id="ARBA00023004"/>
    </source>
</evidence>
<keyword evidence="4 7" id="KW-0408">Iron</keyword>
<feature type="binding site" evidence="7">
    <location>
        <position position="160"/>
    </location>
    <ligand>
        <name>Fe cation</name>
        <dbReference type="ChEBI" id="CHEBI:24875"/>
        <note>catalytic</note>
    </ligand>
</feature>
<evidence type="ECO:0000256" key="8">
    <source>
        <dbReference type="SAM" id="Phobius"/>
    </source>
</evidence>
<dbReference type="GO" id="GO:0016121">
    <property type="term" value="P:carotene catabolic process"/>
    <property type="evidence" value="ECO:0007669"/>
    <property type="project" value="TreeGrafter"/>
</dbReference>
<keyword evidence="8" id="KW-0472">Membrane</keyword>
<evidence type="ECO:0000256" key="2">
    <source>
        <dbReference type="ARBA" id="ARBA00022723"/>
    </source>
</evidence>
<dbReference type="EC" id="1.14.99.n4" evidence="5"/>
<keyword evidence="8" id="KW-0812">Transmembrane</keyword>
<evidence type="ECO:0000256" key="7">
    <source>
        <dbReference type="PIRSR" id="PIRSR604294-1"/>
    </source>
</evidence>
<comment type="catalytic activity">
    <reaction evidence="6">
        <text>all-trans-zeaxanthin + 2 O2 = 4,9-dimethyldodeca-2,4,6,8,10-pentaenedial + 2 (3R)-hydroxy-beta-ionone</text>
        <dbReference type="Rhea" id="RHEA:26393"/>
        <dbReference type="ChEBI" id="CHEBI:15379"/>
        <dbReference type="ChEBI" id="CHEBI:27547"/>
        <dbReference type="ChEBI" id="CHEBI:53171"/>
        <dbReference type="ChEBI" id="CHEBI:53173"/>
        <dbReference type="EC" id="1.14.99.n4"/>
    </reaction>
</comment>
<dbReference type="PANTHER" id="PTHR10543">
    <property type="entry name" value="BETA-CAROTENE DIOXYGENASE"/>
    <property type="match status" value="1"/>
</dbReference>
<feature type="binding site" evidence="7">
    <location>
        <position position="442"/>
    </location>
    <ligand>
        <name>Fe cation</name>
        <dbReference type="ChEBI" id="CHEBI:24875"/>
        <note>catalytic</note>
    </ligand>
</feature>
<keyword evidence="3" id="KW-0560">Oxidoreductase</keyword>
<evidence type="ECO:0000313" key="10">
    <source>
        <dbReference type="Proteomes" id="UP001314263"/>
    </source>
</evidence>
<name>A0AAV1IGP6_9CHLO</name>
<dbReference type="InterPro" id="IPR004294">
    <property type="entry name" value="Carotenoid_Oase"/>
</dbReference>
<feature type="binding site" evidence="7">
    <location>
        <position position="273"/>
    </location>
    <ligand>
        <name>Fe cation</name>
        <dbReference type="ChEBI" id="CHEBI:24875"/>
        <note>catalytic</note>
    </ligand>
</feature>
<accession>A0AAV1IGP6</accession>
<evidence type="ECO:0000256" key="6">
    <source>
        <dbReference type="ARBA" id="ARBA00048709"/>
    </source>
</evidence>
<protein>
    <recommendedName>
        <fullName evidence="5">carotenoid 9,10-dioxygenase</fullName>
        <ecNumber evidence="5">1.14.99.n4</ecNumber>
    </recommendedName>
</protein>
<comment type="cofactor">
    <cofactor evidence="7">
        <name>Fe(2+)</name>
        <dbReference type="ChEBI" id="CHEBI:29033"/>
    </cofactor>
    <text evidence="7">Binds 1 Fe(2+) ion per subunit.</text>
</comment>
<feature type="transmembrane region" description="Helical" evidence="8">
    <location>
        <begin position="73"/>
        <end position="92"/>
    </location>
</feature>